<gene>
    <name evidence="1" type="ORF">GGX14DRAFT_352574</name>
</gene>
<feature type="non-terminal residue" evidence="1">
    <location>
        <position position="1"/>
    </location>
</feature>
<proteinExistence type="predicted"/>
<name>A0AAD6YHJ4_9AGAR</name>
<protein>
    <submittedName>
        <fullName evidence="1">Uncharacterized protein</fullName>
    </submittedName>
</protein>
<keyword evidence="2" id="KW-1185">Reference proteome</keyword>
<reference evidence="1" key="1">
    <citation type="submission" date="2023-03" db="EMBL/GenBank/DDBJ databases">
        <title>Massive genome expansion in bonnet fungi (Mycena s.s.) driven by repeated elements and novel gene families across ecological guilds.</title>
        <authorList>
            <consortium name="Lawrence Berkeley National Laboratory"/>
            <person name="Harder C.B."/>
            <person name="Miyauchi S."/>
            <person name="Viragh M."/>
            <person name="Kuo A."/>
            <person name="Thoen E."/>
            <person name="Andreopoulos B."/>
            <person name="Lu D."/>
            <person name="Skrede I."/>
            <person name="Drula E."/>
            <person name="Henrissat B."/>
            <person name="Morin E."/>
            <person name="Kohler A."/>
            <person name="Barry K."/>
            <person name="LaButti K."/>
            <person name="Morin E."/>
            <person name="Salamov A."/>
            <person name="Lipzen A."/>
            <person name="Mereny Z."/>
            <person name="Hegedus B."/>
            <person name="Baldrian P."/>
            <person name="Stursova M."/>
            <person name="Weitz H."/>
            <person name="Taylor A."/>
            <person name="Grigoriev I.V."/>
            <person name="Nagy L.G."/>
            <person name="Martin F."/>
            <person name="Kauserud H."/>
        </authorList>
    </citation>
    <scope>NUCLEOTIDE SEQUENCE</scope>
    <source>
        <strain evidence="1">9144</strain>
    </source>
</reference>
<dbReference type="AlphaFoldDB" id="A0AAD6YHJ4"/>
<dbReference type="Proteomes" id="UP001219525">
    <property type="component" value="Unassembled WGS sequence"/>
</dbReference>
<comment type="caution">
    <text evidence="1">The sequence shown here is derived from an EMBL/GenBank/DDBJ whole genome shotgun (WGS) entry which is preliminary data.</text>
</comment>
<accession>A0AAD6YHJ4</accession>
<sequence length="94" mass="11433">QGDWDPNVFQRLLVEWLVACDQPFQEVERPEFRRLLNYVYHRTTPLNIPSAKTVKRHVMEMGVELEQKLSKYLAVSHRRRRSRIRLFCSNFWCI</sequence>
<organism evidence="1 2">
    <name type="scientific">Mycena pura</name>
    <dbReference type="NCBI Taxonomy" id="153505"/>
    <lineage>
        <taxon>Eukaryota</taxon>
        <taxon>Fungi</taxon>
        <taxon>Dikarya</taxon>
        <taxon>Basidiomycota</taxon>
        <taxon>Agaricomycotina</taxon>
        <taxon>Agaricomycetes</taxon>
        <taxon>Agaricomycetidae</taxon>
        <taxon>Agaricales</taxon>
        <taxon>Marasmiineae</taxon>
        <taxon>Mycenaceae</taxon>
        <taxon>Mycena</taxon>
    </lineage>
</organism>
<evidence type="ECO:0000313" key="2">
    <source>
        <dbReference type="Proteomes" id="UP001219525"/>
    </source>
</evidence>
<evidence type="ECO:0000313" key="1">
    <source>
        <dbReference type="EMBL" id="KAJ7222091.1"/>
    </source>
</evidence>
<dbReference type="EMBL" id="JARJCW010000007">
    <property type="protein sequence ID" value="KAJ7222091.1"/>
    <property type="molecule type" value="Genomic_DNA"/>
</dbReference>